<evidence type="ECO:0000256" key="1">
    <source>
        <dbReference type="SAM" id="MobiDB-lite"/>
    </source>
</evidence>
<dbReference type="EMBL" id="JYDL01001734">
    <property type="protein sequence ID" value="KRX11640.1"/>
    <property type="molecule type" value="Genomic_DNA"/>
</dbReference>
<reference evidence="2 3" key="1">
    <citation type="submission" date="2015-01" db="EMBL/GenBank/DDBJ databases">
        <title>Evolution of Trichinella species and genotypes.</title>
        <authorList>
            <person name="Korhonen P.K."/>
            <person name="Edoardo P."/>
            <person name="Giuseppe L.R."/>
            <person name="Gasser R.B."/>
        </authorList>
    </citation>
    <scope>NUCLEOTIDE SEQUENCE [LARGE SCALE GENOMIC DNA]</scope>
    <source>
        <strain evidence="2">ISS37</strain>
    </source>
</reference>
<accession>A0A0V0RBQ9</accession>
<feature type="compositionally biased region" description="Low complexity" evidence="1">
    <location>
        <begin position="24"/>
        <end position="40"/>
    </location>
</feature>
<evidence type="ECO:0000313" key="2">
    <source>
        <dbReference type="EMBL" id="KRX11640.1"/>
    </source>
</evidence>
<dbReference type="Proteomes" id="UP000054630">
    <property type="component" value="Unassembled WGS sequence"/>
</dbReference>
<keyword evidence="3" id="KW-1185">Reference proteome</keyword>
<feature type="non-terminal residue" evidence="2">
    <location>
        <position position="79"/>
    </location>
</feature>
<evidence type="ECO:0000313" key="3">
    <source>
        <dbReference type="Proteomes" id="UP000054630"/>
    </source>
</evidence>
<proteinExistence type="predicted"/>
<dbReference type="OrthoDB" id="277235at2759"/>
<protein>
    <submittedName>
        <fullName evidence="2">Uncharacterized protein</fullName>
    </submittedName>
</protein>
<name>A0A0V0RBQ9_9BILA</name>
<comment type="caution">
    <text evidence="2">The sequence shown here is derived from an EMBL/GenBank/DDBJ whole genome shotgun (WGS) entry which is preliminary data.</text>
</comment>
<organism evidence="2 3">
    <name type="scientific">Trichinella nelsoni</name>
    <dbReference type="NCBI Taxonomy" id="6336"/>
    <lineage>
        <taxon>Eukaryota</taxon>
        <taxon>Metazoa</taxon>
        <taxon>Ecdysozoa</taxon>
        <taxon>Nematoda</taxon>
        <taxon>Enoplea</taxon>
        <taxon>Dorylaimia</taxon>
        <taxon>Trichinellida</taxon>
        <taxon>Trichinellidae</taxon>
        <taxon>Trichinella</taxon>
    </lineage>
</organism>
<feature type="region of interest" description="Disordered" evidence="1">
    <location>
        <begin position="15"/>
        <end position="79"/>
    </location>
</feature>
<sequence length="79" mass="8233">LPSDIAIAEEVIESKADDTIAKVEPQIEPPTSESESPSTQLTVDEEVQPSPNTSGSITSSDVQPDLASPQETKATISPA</sequence>
<gene>
    <name evidence="2" type="ORF">T07_14331</name>
</gene>
<dbReference type="AlphaFoldDB" id="A0A0V0RBQ9"/>
<feature type="compositionally biased region" description="Polar residues" evidence="1">
    <location>
        <begin position="69"/>
        <end position="79"/>
    </location>
</feature>
<feature type="compositionally biased region" description="Polar residues" evidence="1">
    <location>
        <begin position="49"/>
        <end position="62"/>
    </location>
</feature>
<feature type="non-terminal residue" evidence="2">
    <location>
        <position position="1"/>
    </location>
</feature>